<feature type="compositionally biased region" description="Basic and acidic residues" evidence="1">
    <location>
        <begin position="13"/>
        <end position="25"/>
    </location>
</feature>
<dbReference type="Proteomes" id="UP000192847">
    <property type="component" value="Unassembled WGS sequence"/>
</dbReference>
<feature type="compositionally biased region" description="Gly residues" evidence="1">
    <location>
        <begin position="1"/>
        <end position="12"/>
    </location>
</feature>
<organism evidence="2 3">
    <name type="scientific">Mycobacterium timonense</name>
    <dbReference type="NCBI Taxonomy" id="701043"/>
    <lineage>
        <taxon>Bacteria</taxon>
        <taxon>Bacillati</taxon>
        <taxon>Actinomycetota</taxon>
        <taxon>Actinomycetes</taxon>
        <taxon>Mycobacteriales</taxon>
        <taxon>Mycobacteriaceae</taxon>
        <taxon>Mycobacterium</taxon>
        <taxon>Mycobacterium avium complex (MAC)</taxon>
    </lineage>
</organism>
<evidence type="ECO:0000313" key="3">
    <source>
        <dbReference type="Proteomes" id="UP000192847"/>
    </source>
</evidence>
<gene>
    <name evidence="2" type="ORF">BST46_22755</name>
</gene>
<dbReference type="EMBL" id="MVIL01000117">
    <property type="protein sequence ID" value="ORB77767.1"/>
    <property type="molecule type" value="Genomic_DNA"/>
</dbReference>
<protein>
    <submittedName>
        <fullName evidence="2">Uncharacterized protein</fullName>
    </submittedName>
</protein>
<evidence type="ECO:0000256" key="1">
    <source>
        <dbReference type="SAM" id="MobiDB-lite"/>
    </source>
</evidence>
<keyword evidence="3" id="KW-1185">Reference proteome</keyword>
<feature type="region of interest" description="Disordered" evidence="1">
    <location>
        <begin position="1"/>
        <end position="37"/>
    </location>
</feature>
<sequence length="67" mass="6500">MAGGFFGGAGGRGDARAGRTERDTHPGGCIPGVAADRSHGAGAAADRGYGAAVIRRGARPAAGQCFT</sequence>
<reference evidence="2 3" key="1">
    <citation type="submission" date="2017-02" db="EMBL/GenBank/DDBJ databases">
        <title>The new phylogeny of genus Mycobacterium.</title>
        <authorList>
            <person name="Tortoli E."/>
            <person name="Trovato A."/>
            <person name="Cirillo D.M."/>
        </authorList>
    </citation>
    <scope>NUCLEOTIDE SEQUENCE [LARGE SCALE GENOMIC DNA]</scope>
    <source>
        <strain evidence="2 3">CCUG 56329</strain>
    </source>
</reference>
<comment type="caution">
    <text evidence="2">The sequence shown here is derived from an EMBL/GenBank/DDBJ whole genome shotgun (WGS) entry which is preliminary data.</text>
</comment>
<evidence type="ECO:0000313" key="2">
    <source>
        <dbReference type="EMBL" id="ORB77767.1"/>
    </source>
</evidence>
<proteinExistence type="predicted"/>
<name>A0ABX3TG28_9MYCO</name>
<accession>A0ABX3TG28</accession>